<comment type="caution">
    <text evidence="10">The sequence shown here is derived from an EMBL/GenBank/DDBJ whole genome shotgun (WGS) entry which is preliminary data.</text>
</comment>
<dbReference type="RefSeq" id="WP_245983446.1">
    <property type="nucleotide sequence ID" value="NZ_MCHY01000008.1"/>
</dbReference>
<dbReference type="Gene3D" id="1.10.3720.10">
    <property type="entry name" value="MetI-like"/>
    <property type="match status" value="1"/>
</dbReference>
<comment type="similarity">
    <text evidence="2">Belongs to the binding-protein-dependent transport system permease family. CysTW subfamily.</text>
</comment>
<keyword evidence="6 8" id="KW-1133">Transmembrane helix</keyword>
<evidence type="ECO:0000256" key="1">
    <source>
        <dbReference type="ARBA" id="ARBA00004651"/>
    </source>
</evidence>
<reference evidence="10 11" key="1">
    <citation type="submission" date="2016-08" db="EMBL/GenBank/DDBJ databases">
        <title>Novel Firmicute Genomes.</title>
        <authorList>
            <person name="Poppleton D.I."/>
            <person name="Gribaldo S."/>
        </authorList>
    </citation>
    <scope>NUCLEOTIDE SEQUENCE [LARGE SCALE GENOMIC DNA]</scope>
    <source>
        <strain evidence="10 11">RAOx-1</strain>
    </source>
</reference>
<dbReference type="Proteomes" id="UP000284219">
    <property type="component" value="Unassembled WGS sequence"/>
</dbReference>
<keyword evidence="5 8" id="KW-0812">Transmembrane</keyword>
<feature type="transmembrane region" description="Helical" evidence="8">
    <location>
        <begin position="149"/>
        <end position="171"/>
    </location>
</feature>
<evidence type="ECO:0000313" key="11">
    <source>
        <dbReference type="Proteomes" id="UP000284219"/>
    </source>
</evidence>
<evidence type="ECO:0000256" key="8">
    <source>
        <dbReference type="RuleBase" id="RU363032"/>
    </source>
</evidence>
<dbReference type="SUPFAM" id="SSF161098">
    <property type="entry name" value="MetI-like"/>
    <property type="match status" value="1"/>
</dbReference>
<evidence type="ECO:0000256" key="7">
    <source>
        <dbReference type="ARBA" id="ARBA00023136"/>
    </source>
</evidence>
<dbReference type="Pfam" id="PF00528">
    <property type="entry name" value="BPD_transp_1"/>
    <property type="match status" value="1"/>
</dbReference>
<dbReference type="FunFam" id="1.10.3720.10:FF:000002">
    <property type="entry name" value="D-methionine ABC transporter permease MetI"/>
    <property type="match status" value="1"/>
</dbReference>
<keyword evidence="3 8" id="KW-0813">Transport</keyword>
<evidence type="ECO:0000259" key="9">
    <source>
        <dbReference type="PROSITE" id="PS50928"/>
    </source>
</evidence>
<sequence length="220" mass="24291">MWNSLIDRGDLYLKALEETWWMVSFGLTISVLIGLPLGILLVVTRPQHIYENRFIYTVLNFIINILRSIPFIILMVAMFPITAVIVGTKIGVKGAIPPLVFYTAPYIARLIESALLEVDRGLIEAFQAMGASRQQIITKVLLKEARPSITLAITIATIGLIGATAIAGVIGAGGLGDLALRYGFHRYQSDVMIWTVIILIIIVQSIQSLGNFIAKRLRKN</sequence>
<evidence type="ECO:0000256" key="2">
    <source>
        <dbReference type="ARBA" id="ARBA00007069"/>
    </source>
</evidence>
<evidence type="ECO:0000256" key="3">
    <source>
        <dbReference type="ARBA" id="ARBA00022448"/>
    </source>
</evidence>
<keyword evidence="4" id="KW-1003">Cell membrane</keyword>
<dbReference type="PANTHER" id="PTHR30450">
    <property type="entry name" value="ABC TRANSPORTER PERMEASE"/>
    <property type="match status" value="1"/>
</dbReference>
<name>A0A419SJX1_9BACL</name>
<accession>A0A419SJX1</accession>
<keyword evidence="11" id="KW-1185">Reference proteome</keyword>
<dbReference type="CDD" id="cd06261">
    <property type="entry name" value="TM_PBP2"/>
    <property type="match status" value="1"/>
</dbReference>
<evidence type="ECO:0000313" key="10">
    <source>
        <dbReference type="EMBL" id="RKD24313.1"/>
    </source>
</evidence>
<feature type="transmembrane region" description="Helical" evidence="8">
    <location>
        <begin position="191"/>
        <end position="214"/>
    </location>
</feature>
<dbReference type="InterPro" id="IPR051322">
    <property type="entry name" value="AA_ABC_Transporter_Permease"/>
</dbReference>
<dbReference type="AlphaFoldDB" id="A0A419SJX1"/>
<comment type="subcellular location">
    <subcellularLocation>
        <location evidence="1 8">Cell membrane</location>
        <topology evidence="1 8">Multi-pass membrane protein</topology>
    </subcellularLocation>
</comment>
<evidence type="ECO:0000256" key="4">
    <source>
        <dbReference type="ARBA" id="ARBA00022475"/>
    </source>
</evidence>
<gene>
    <name evidence="10" type="ORF">BEP19_07910</name>
</gene>
<dbReference type="GO" id="GO:0005886">
    <property type="term" value="C:plasma membrane"/>
    <property type="evidence" value="ECO:0007669"/>
    <property type="project" value="UniProtKB-SubCell"/>
</dbReference>
<dbReference type="InterPro" id="IPR000515">
    <property type="entry name" value="MetI-like"/>
</dbReference>
<dbReference type="EMBL" id="MCHY01000008">
    <property type="protein sequence ID" value="RKD24313.1"/>
    <property type="molecule type" value="Genomic_DNA"/>
</dbReference>
<dbReference type="PANTHER" id="PTHR30450:SF14">
    <property type="entry name" value="TRANSPORTER, PERMEASE PROTEIN, PUTATIVE-RELATED"/>
    <property type="match status" value="1"/>
</dbReference>
<protein>
    <submittedName>
        <fullName evidence="10">Metal ABC transporter permease</fullName>
    </submittedName>
</protein>
<proteinExistence type="inferred from homology"/>
<dbReference type="GO" id="GO:0048473">
    <property type="term" value="P:D-methionine transmembrane transport"/>
    <property type="evidence" value="ECO:0007669"/>
    <property type="project" value="TreeGrafter"/>
</dbReference>
<feature type="domain" description="ABC transmembrane type-1" evidence="9">
    <location>
        <begin position="16"/>
        <end position="210"/>
    </location>
</feature>
<feature type="transmembrane region" description="Helical" evidence="8">
    <location>
        <begin position="20"/>
        <end position="42"/>
    </location>
</feature>
<evidence type="ECO:0000256" key="6">
    <source>
        <dbReference type="ARBA" id="ARBA00022989"/>
    </source>
</evidence>
<dbReference type="PROSITE" id="PS50928">
    <property type="entry name" value="ABC_TM1"/>
    <property type="match status" value="1"/>
</dbReference>
<dbReference type="InterPro" id="IPR035906">
    <property type="entry name" value="MetI-like_sf"/>
</dbReference>
<feature type="transmembrane region" description="Helical" evidence="8">
    <location>
        <begin position="54"/>
        <end position="79"/>
    </location>
</feature>
<keyword evidence="7 8" id="KW-0472">Membrane</keyword>
<evidence type="ECO:0000256" key="5">
    <source>
        <dbReference type="ARBA" id="ARBA00022692"/>
    </source>
</evidence>
<organism evidence="10 11">
    <name type="scientific">Ammoniphilus oxalaticus</name>
    <dbReference type="NCBI Taxonomy" id="66863"/>
    <lineage>
        <taxon>Bacteria</taxon>
        <taxon>Bacillati</taxon>
        <taxon>Bacillota</taxon>
        <taxon>Bacilli</taxon>
        <taxon>Bacillales</taxon>
        <taxon>Paenibacillaceae</taxon>
        <taxon>Aneurinibacillus group</taxon>
        <taxon>Ammoniphilus</taxon>
    </lineage>
</organism>